<organism evidence="1 2">
    <name type="scientific">Pristionchus mayeri</name>
    <dbReference type="NCBI Taxonomy" id="1317129"/>
    <lineage>
        <taxon>Eukaryota</taxon>
        <taxon>Metazoa</taxon>
        <taxon>Ecdysozoa</taxon>
        <taxon>Nematoda</taxon>
        <taxon>Chromadorea</taxon>
        <taxon>Rhabditida</taxon>
        <taxon>Rhabditina</taxon>
        <taxon>Diplogasteromorpha</taxon>
        <taxon>Diplogasteroidea</taxon>
        <taxon>Neodiplogasteridae</taxon>
        <taxon>Pristionchus</taxon>
    </lineage>
</organism>
<accession>A0AAN5IAC5</accession>
<dbReference type="AlphaFoldDB" id="A0AAN5IAC5"/>
<dbReference type="EMBL" id="BTRK01000006">
    <property type="protein sequence ID" value="GMR58618.1"/>
    <property type="molecule type" value="Genomic_DNA"/>
</dbReference>
<dbReference type="Proteomes" id="UP001328107">
    <property type="component" value="Unassembled WGS sequence"/>
</dbReference>
<protein>
    <submittedName>
        <fullName evidence="1">Uncharacterized protein</fullName>
    </submittedName>
</protein>
<evidence type="ECO:0000313" key="2">
    <source>
        <dbReference type="Proteomes" id="UP001328107"/>
    </source>
</evidence>
<gene>
    <name evidence="1" type="ORF">PMAYCL1PPCAC_28813</name>
</gene>
<comment type="caution">
    <text evidence="1">The sequence shown here is derived from an EMBL/GenBank/DDBJ whole genome shotgun (WGS) entry which is preliminary data.</text>
</comment>
<sequence>MSTSAREAAKQIAVLPSTPYCSSPSTSTAVDSEERIALNKDYLDEILRAMVSNCAIEDTRRMKNLHPIAANAYGHALKKHSHLRVAFHEPQRCKIVGGKKVDLSPPLPNIFVQGTRCSSDSAALSMVDSLLSSMSVVSRLSLVIEDTDQPIFTSIIEKIIAAPNVRLEVLQCKRTEGGKTIPQLIDLIKANASTLRILGRVGVAEAARSFSNEIHLERLSIMTFDLSFSAVDYDIKDELAMVQSSGAKFDHLSYTSFAGFDPTDDRMQEFLKLCGVKSLRLTMMTGPQIAIRPEGYPAGKVRGITHLEVGEAVEKPAHYNRLVVHEKTYKEVFPNVGHITFFQKW</sequence>
<keyword evidence="2" id="KW-1185">Reference proteome</keyword>
<reference evidence="2" key="1">
    <citation type="submission" date="2022-10" db="EMBL/GenBank/DDBJ databases">
        <title>Genome assembly of Pristionchus species.</title>
        <authorList>
            <person name="Yoshida K."/>
            <person name="Sommer R.J."/>
        </authorList>
    </citation>
    <scope>NUCLEOTIDE SEQUENCE [LARGE SCALE GENOMIC DNA]</scope>
    <source>
        <strain evidence="2">RS5460</strain>
    </source>
</reference>
<evidence type="ECO:0000313" key="1">
    <source>
        <dbReference type="EMBL" id="GMR58618.1"/>
    </source>
</evidence>
<name>A0AAN5IAC5_9BILA</name>
<proteinExistence type="predicted"/>